<proteinExistence type="predicted"/>
<dbReference type="HOGENOM" id="CLU_1898044_0_0_1"/>
<feature type="region of interest" description="Disordered" evidence="1">
    <location>
        <begin position="96"/>
        <end position="134"/>
    </location>
</feature>
<sequence>MPRIEAVSIVVRESCGYMSKKITLIVRGHIRDHRKRSQRRVIDQYQVNTHQYSEENEERFKFILNSVRFRFHQDASTTSGVLEVARHLYANRSIRRCSTSSPGNQHIVRRQPNRHSEDIKTKSSHVQSRQDIGR</sequence>
<protein>
    <submittedName>
        <fullName evidence="2">Uncharacterized protein</fullName>
    </submittedName>
</protein>
<dbReference type="EMBL" id="GL379964">
    <property type="protein sequence ID" value="EGT38786.1"/>
    <property type="molecule type" value="Genomic_DNA"/>
</dbReference>
<keyword evidence="3" id="KW-1185">Reference proteome</keyword>
<dbReference type="InParanoid" id="G0NWG6"/>
<evidence type="ECO:0000256" key="1">
    <source>
        <dbReference type="SAM" id="MobiDB-lite"/>
    </source>
</evidence>
<gene>
    <name evidence="2" type="ORF">CAEBREN_10003</name>
</gene>
<evidence type="ECO:0000313" key="2">
    <source>
        <dbReference type="EMBL" id="EGT38786.1"/>
    </source>
</evidence>
<reference evidence="3" key="1">
    <citation type="submission" date="2011-07" db="EMBL/GenBank/DDBJ databases">
        <authorList>
            <consortium name="Caenorhabditis brenneri Sequencing and Analysis Consortium"/>
            <person name="Wilson R.K."/>
        </authorList>
    </citation>
    <scope>NUCLEOTIDE SEQUENCE [LARGE SCALE GENOMIC DNA]</scope>
    <source>
        <strain evidence="3">PB2801</strain>
    </source>
</reference>
<accession>G0NWG6</accession>
<feature type="compositionally biased region" description="Polar residues" evidence="1">
    <location>
        <begin position="124"/>
        <end position="134"/>
    </location>
</feature>
<dbReference type="Proteomes" id="UP000008068">
    <property type="component" value="Unassembled WGS sequence"/>
</dbReference>
<name>G0NWG6_CAEBE</name>
<evidence type="ECO:0000313" key="3">
    <source>
        <dbReference type="Proteomes" id="UP000008068"/>
    </source>
</evidence>
<dbReference type="AlphaFoldDB" id="G0NWG6"/>
<organism evidence="3">
    <name type="scientific">Caenorhabditis brenneri</name>
    <name type="common">Nematode worm</name>
    <dbReference type="NCBI Taxonomy" id="135651"/>
    <lineage>
        <taxon>Eukaryota</taxon>
        <taxon>Metazoa</taxon>
        <taxon>Ecdysozoa</taxon>
        <taxon>Nematoda</taxon>
        <taxon>Chromadorea</taxon>
        <taxon>Rhabditida</taxon>
        <taxon>Rhabditina</taxon>
        <taxon>Rhabditomorpha</taxon>
        <taxon>Rhabditoidea</taxon>
        <taxon>Rhabditidae</taxon>
        <taxon>Peloderinae</taxon>
        <taxon>Caenorhabditis</taxon>
    </lineage>
</organism>